<evidence type="ECO:0000259" key="5">
    <source>
        <dbReference type="Pfam" id="PF13361"/>
    </source>
</evidence>
<dbReference type="PANTHER" id="PTHR11070:SF2">
    <property type="entry name" value="ATP-DEPENDENT DNA HELICASE SRS2"/>
    <property type="match status" value="1"/>
</dbReference>
<evidence type="ECO:0000256" key="3">
    <source>
        <dbReference type="ARBA" id="ARBA00022806"/>
    </source>
</evidence>
<dbReference type="GO" id="GO:0005829">
    <property type="term" value="C:cytosol"/>
    <property type="evidence" value="ECO:0007669"/>
    <property type="project" value="TreeGrafter"/>
</dbReference>
<dbReference type="InterPro" id="IPR000212">
    <property type="entry name" value="DNA_helicase_UvrD/REP"/>
</dbReference>
<keyword evidence="3" id="KW-0347">Helicase</keyword>
<dbReference type="Gene3D" id="3.40.50.300">
    <property type="entry name" value="P-loop containing nucleotide triphosphate hydrolases"/>
    <property type="match status" value="1"/>
</dbReference>
<dbReference type="GO" id="GO:0043138">
    <property type="term" value="F:3'-5' DNA helicase activity"/>
    <property type="evidence" value="ECO:0007669"/>
    <property type="project" value="TreeGrafter"/>
</dbReference>
<dbReference type="GO" id="GO:0000725">
    <property type="term" value="P:recombinational repair"/>
    <property type="evidence" value="ECO:0007669"/>
    <property type="project" value="TreeGrafter"/>
</dbReference>
<dbReference type="GO" id="GO:0005524">
    <property type="term" value="F:ATP binding"/>
    <property type="evidence" value="ECO:0007669"/>
    <property type="project" value="UniProtKB-KW"/>
</dbReference>
<keyword evidence="1" id="KW-0547">Nucleotide-binding</keyword>
<dbReference type="SUPFAM" id="SSF52540">
    <property type="entry name" value="P-loop containing nucleoside triphosphate hydrolases"/>
    <property type="match status" value="1"/>
</dbReference>
<feature type="non-terminal residue" evidence="6">
    <location>
        <position position="263"/>
    </location>
</feature>
<evidence type="ECO:0000256" key="4">
    <source>
        <dbReference type="ARBA" id="ARBA00022840"/>
    </source>
</evidence>
<dbReference type="GO" id="GO:0003677">
    <property type="term" value="F:DNA binding"/>
    <property type="evidence" value="ECO:0007669"/>
    <property type="project" value="InterPro"/>
</dbReference>
<name>X1TMH3_9ZZZZ</name>
<dbReference type="InterPro" id="IPR027417">
    <property type="entry name" value="P-loop_NTPase"/>
</dbReference>
<reference evidence="6" key="1">
    <citation type="journal article" date="2014" name="Front. Microbiol.">
        <title>High frequency of phylogenetically diverse reductive dehalogenase-homologous genes in deep subseafloor sedimentary metagenomes.</title>
        <authorList>
            <person name="Kawai M."/>
            <person name="Futagami T."/>
            <person name="Toyoda A."/>
            <person name="Takaki Y."/>
            <person name="Nishi S."/>
            <person name="Hori S."/>
            <person name="Arai W."/>
            <person name="Tsubouchi T."/>
            <person name="Morono Y."/>
            <person name="Uchiyama I."/>
            <person name="Ito T."/>
            <person name="Fujiyama A."/>
            <person name="Inagaki F."/>
            <person name="Takami H."/>
        </authorList>
    </citation>
    <scope>NUCLEOTIDE SEQUENCE</scope>
    <source>
        <strain evidence="6">Expedition CK06-06</strain>
    </source>
</reference>
<accession>X1TMH3</accession>
<feature type="domain" description="UvrD-like helicase C-terminal" evidence="5">
    <location>
        <begin position="77"/>
        <end position="215"/>
    </location>
</feature>
<dbReference type="Pfam" id="PF13361">
    <property type="entry name" value="UvrD_C"/>
    <property type="match status" value="1"/>
</dbReference>
<sequence>MAKVHRDSQQNRNFLFAGQSGSALELLNDWAKAAKEALALAEEQPLAAITALLEQTGLLRKICANMPPAVMGALAALLENLEEASEAFGKISKKPLSWEQIRSVIELSQQQPSAADGEGVKVLLAHDARGLEAKVVYLLGVSDGAFPAPAAISQLLADETIRTLRARVRQQLSIPTGVLPLARFGEVTSEAQAEEARLFYNCLTRAAEKLVISCHLEEDGRKVGPSEFLAAVLPPDFVLGSVEEQREAGFECVFWGLAKQAPG</sequence>
<dbReference type="PANTHER" id="PTHR11070">
    <property type="entry name" value="UVRD / RECB / PCRA DNA HELICASE FAMILY MEMBER"/>
    <property type="match status" value="1"/>
</dbReference>
<protein>
    <recommendedName>
        <fullName evidence="5">UvrD-like helicase C-terminal domain-containing protein</fullName>
    </recommendedName>
</protein>
<evidence type="ECO:0000313" key="6">
    <source>
        <dbReference type="EMBL" id="GAI88775.1"/>
    </source>
</evidence>
<organism evidence="6">
    <name type="scientific">marine sediment metagenome</name>
    <dbReference type="NCBI Taxonomy" id="412755"/>
    <lineage>
        <taxon>unclassified sequences</taxon>
        <taxon>metagenomes</taxon>
        <taxon>ecological metagenomes</taxon>
    </lineage>
</organism>
<evidence type="ECO:0000256" key="1">
    <source>
        <dbReference type="ARBA" id="ARBA00022741"/>
    </source>
</evidence>
<keyword evidence="4" id="KW-0067">ATP-binding</keyword>
<dbReference type="AlphaFoldDB" id="X1TMH3"/>
<gene>
    <name evidence="6" type="ORF">S12H4_39803</name>
</gene>
<comment type="caution">
    <text evidence="6">The sequence shown here is derived from an EMBL/GenBank/DDBJ whole genome shotgun (WGS) entry which is preliminary data.</text>
</comment>
<dbReference type="InterPro" id="IPR014017">
    <property type="entry name" value="DNA_helicase_UvrD-like_C"/>
</dbReference>
<dbReference type="GO" id="GO:0016787">
    <property type="term" value="F:hydrolase activity"/>
    <property type="evidence" value="ECO:0007669"/>
    <property type="project" value="UniProtKB-KW"/>
</dbReference>
<dbReference type="EMBL" id="BARW01024097">
    <property type="protein sequence ID" value="GAI88775.1"/>
    <property type="molecule type" value="Genomic_DNA"/>
</dbReference>
<keyword evidence="2" id="KW-0378">Hydrolase</keyword>
<proteinExistence type="predicted"/>
<evidence type="ECO:0000256" key="2">
    <source>
        <dbReference type="ARBA" id="ARBA00022801"/>
    </source>
</evidence>